<evidence type="ECO:0000256" key="7">
    <source>
        <dbReference type="ARBA" id="ARBA00023242"/>
    </source>
</evidence>
<keyword evidence="4" id="KW-0509">mRNA transport</keyword>
<dbReference type="EMBL" id="LFZN01000023">
    <property type="protein sequence ID" value="KXT04165.1"/>
    <property type="molecule type" value="Genomic_DNA"/>
</dbReference>
<keyword evidence="6" id="KW-0811">Translocation</keyword>
<evidence type="ECO:0000313" key="11">
    <source>
        <dbReference type="EMBL" id="KXT04165.1"/>
    </source>
</evidence>
<comment type="subcellular location">
    <subcellularLocation>
        <location evidence="1">Nucleus envelope</location>
    </subcellularLocation>
</comment>
<dbReference type="STRING" id="321146.A0A139HNV1"/>
<evidence type="ECO:0000256" key="6">
    <source>
        <dbReference type="ARBA" id="ARBA00023010"/>
    </source>
</evidence>
<comment type="similarity">
    <text evidence="2">Belongs to the nucleoporin Nup133 family.</text>
</comment>
<feature type="region of interest" description="Disordered" evidence="8">
    <location>
        <begin position="1374"/>
        <end position="1400"/>
    </location>
</feature>
<keyword evidence="5" id="KW-0653">Protein transport</keyword>
<dbReference type="GO" id="GO:0017056">
    <property type="term" value="F:structural constituent of nuclear pore"/>
    <property type="evidence" value="ECO:0007669"/>
    <property type="project" value="InterPro"/>
</dbReference>
<dbReference type="Pfam" id="PF03177">
    <property type="entry name" value="Nucleoporin_C"/>
    <property type="match status" value="1"/>
</dbReference>
<dbReference type="Proteomes" id="UP000070133">
    <property type="component" value="Unassembled WGS sequence"/>
</dbReference>
<evidence type="ECO:0000259" key="10">
    <source>
        <dbReference type="Pfam" id="PF08801"/>
    </source>
</evidence>
<dbReference type="GO" id="GO:0016973">
    <property type="term" value="P:poly(A)+ mRNA export from nucleus"/>
    <property type="evidence" value="ECO:0007669"/>
    <property type="project" value="TreeGrafter"/>
</dbReference>
<dbReference type="Gene3D" id="2.130.10.10">
    <property type="entry name" value="YVTN repeat-like/Quinoprotein amine dehydrogenase"/>
    <property type="match status" value="1"/>
</dbReference>
<dbReference type="InterPro" id="IPR014908">
    <property type="entry name" value="Nucleoporin_Nup133/Nup155_N"/>
</dbReference>
<keyword evidence="12" id="KW-1185">Reference proteome</keyword>
<keyword evidence="3" id="KW-0813">Transport</keyword>
<proteinExistence type="inferred from homology"/>
<name>A0A139HNV1_9PEZI</name>
<dbReference type="PANTHER" id="PTHR13405:SF11">
    <property type="entry name" value="NUCLEAR PORE COMPLEX PROTEIN NUP133"/>
    <property type="match status" value="1"/>
</dbReference>
<evidence type="ECO:0000256" key="3">
    <source>
        <dbReference type="ARBA" id="ARBA00022448"/>
    </source>
</evidence>
<dbReference type="Pfam" id="PF08801">
    <property type="entry name" value="Nucleoporin_N"/>
    <property type="match status" value="1"/>
</dbReference>
<feature type="domain" description="Nucleoporin Nup133/Nup155-like N-terminal" evidence="10">
    <location>
        <begin position="140"/>
        <end position="543"/>
    </location>
</feature>
<comment type="caution">
    <text evidence="11">The sequence shown here is derived from an EMBL/GenBank/DDBJ whole genome shotgun (WGS) entry which is preliminary data.</text>
</comment>
<evidence type="ECO:0000256" key="8">
    <source>
        <dbReference type="SAM" id="MobiDB-lite"/>
    </source>
</evidence>
<evidence type="ECO:0000256" key="4">
    <source>
        <dbReference type="ARBA" id="ARBA00022816"/>
    </source>
</evidence>
<dbReference type="GO" id="GO:0000972">
    <property type="term" value="P:transcription-dependent tethering of RNA polymerase II gene DNA at nuclear periphery"/>
    <property type="evidence" value="ECO:0007669"/>
    <property type="project" value="TreeGrafter"/>
</dbReference>
<dbReference type="PANTHER" id="PTHR13405">
    <property type="entry name" value="NUCLEAR PORE COMPLEX PROTEIN NUP133"/>
    <property type="match status" value="1"/>
</dbReference>
<evidence type="ECO:0000256" key="5">
    <source>
        <dbReference type="ARBA" id="ARBA00022927"/>
    </source>
</evidence>
<evidence type="ECO:0000259" key="9">
    <source>
        <dbReference type="Pfam" id="PF03177"/>
    </source>
</evidence>
<evidence type="ECO:0000256" key="1">
    <source>
        <dbReference type="ARBA" id="ARBA00004259"/>
    </source>
</evidence>
<gene>
    <name evidence="11" type="ORF">AC578_63</name>
</gene>
<feature type="compositionally biased region" description="Polar residues" evidence="8">
    <location>
        <begin position="81"/>
        <end position="91"/>
    </location>
</feature>
<evidence type="ECO:0008006" key="13">
    <source>
        <dbReference type="Google" id="ProtNLM"/>
    </source>
</evidence>
<reference evidence="11 12" key="1">
    <citation type="submission" date="2015-07" db="EMBL/GenBank/DDBJ databases">
        <title>Comparative genomics of the Sigatoka disease complex on banana suggests a link between parallel evolutionary changes in Pseudocercospora fijiensis and Pseudocercospora eumusae and increased virulence on the banana host.</title>
        <authorList>
            <person name="Chang T.-C."/>
            <person name="Salvucci A."/>
            <person name="Crous P.W."/>
            <person name="Stergiopoulos I."/>
        </authorList>
    </citation>
    <scope>NUCLEOTIDE SEQUENCE [LARGE SCALE GENOMIC DNA]</scope>
    <source>
        <strain evidence="11 12">CBS 114824</strain>
    </source>
</reference>
<feature type="compositionally biased region" description="Polar residues" evidence="8">
    <location>
        <begin position="57"/>
        <end position="69"/>
    </location>
</feature>
<dbReference type="InterPro" id="IPR007187">
    <property type="entry name" value="Nucleoporin_Nup133/Nup155_C"/>
</dbReference>
<dbReference type="InterPro" id="IPR037624">
    <property type="entry name" value="Nup133-like"/>
</dbReference>
<dbReference type="Gene3D" id="1.20.58.1380">
    <property type="match status" value="1"/>
</dbReference>
<protein>
    <recommendedName>
        <fullName evidence="13">Nucleoporin Nup133/Nup155-like C-terminal domain-containing protein</fullName>
    </recommendedName>
</protein>
<sequence length="1400" mass="156436">MSNSSLPEPSTERVTRSSTARNPRRRPRQSDNDTLKTQAPRRKRSKVTQDTYAPRVSTENGSIAPSQESDILESTPDGMNGSANGVHSNGLHSHERAPSTSTPLMDGESSLAIRGSKRGTVKRSHLRGDGATTLCHNEVYTVKMLPSTPRELKKPESEYRGSIQGNYALAVTQTKAIIWDYTSHAVASSARTFDIPFPSRPGEPLPFGALVPNGISTTDYGLLLISATSGKVIFYESIDRAASLGLFHHRKSGAEGTIPLSAYEIVASLVSAEHAGYIATLSSGKLVHLTLRDGQGKPRVASQQLKIAEAGSGGVFGSFTGFLKATHRRDLTAVHTRPSIIRGRMQAIGLTERAEILIWDLDWSGQSEFKASIDFRDVLVNGLKDVVPAQLQSQTEQAVALDFAISAKPSSSLALAPNGDSESALFLVILARVGYAGMHSYSLIEVLLPGDGSVETERISQIETHTNSGSSDSKPRLVIPAPGHTAFVTFEDATTLMGTQTIVPNTPEAQLHASYVVPDAFEETIALRSGKGLAIREVFEEHPKGGQASIVSFVQGAGLVRITAVDTTKVDQFTRISVKSKIEQAVFYGALQTDNIIDFTKQNESGYDLADVQNSAMAISDQILRADTVFTHFLPPSPPSMPHHLATKAKALQALATHVRTAHPAMSRSTMWRMLSDAERVAAGQQLWIAFQEHIDLVSQVKRRSTLLDELCSWFDEKAETFAQRKDLANEDSVRKFFLGGLHRLEALLSNLRVFLQNELDETERDPADSIKLVFQANEICLMSLRTAFKFRADNCSAYGIPPELIEDGILIAPEEYVGVQQFWTSPSWFVRNTADIAYLSGEIANKFYVPENLDEDTERLAREVAHLNPELLEVWCTQYQEDIYWHMEHTDPKYRETGKKLQLEFEEDRYKRLRKLADVGQAAEGMRLAEKYRDMNTLTDMVIAEDQYLEESLHDRKVDRTEYLGLKKQLQTRIRQYFNRYGAEWSEVFFDKLFSGASCGSKLVRAQIEWKQPLTEYLRAKPSRAKLCWINDVTQSRDFAHAATVLRQAAEDQESKLWSKKVELSMSKLALLAAEEAEAPTAMRRFSRDTQEKATTTQDDLTVVQVQEELYAHIRPDILASIDREAELQICVQNYGNKANEFPALRRLLERGLDLLLDNVALSVDQLIDILTLMDVNVNDAAEGNFRGSEFFQALRALNAAAPSLPCPRFEMLLQTIWKRAYIYDNWNKMKLSSSKVSDDERQAKLRQSTIWQTLRYFLESELNSEEAHVRFVWPSECLGSACAEPDWDYRFTDPEILDPLLADSRRQDAILQAYVTDRSLDAVVEGILADVKKLSEDISAERKAMAEQPTHLMEGDDHVNGDLHLNGELEELRQENLDVGDESGVEEDEEEDVEMEDE</sequence>
<organism evidence="11 12">
    <name type="scientific">Pseudocercospora eumusae</name>
    <dbReference type="NCBI Taxonomy" id="321146"/>
    <lineage>
        <taxon>Eukaryota</taxon>
        <taxon>Fungi</taxon>
        <taxon>Dikarya</taxon>
        <taxon>Ascomycota</taxon>
        <taxon>Pezizomycotina</taxon>
        <taxon>Dothideomycetes</taxon>
        <taxon>Dothideomycetidae</taxon>
        <taxon>Mycosphaerellales</taxon>
        <taxon>Mycosphaerellaceae</taxon>
        <taxon>Pseudocercospora</taxon>
    </lineage>
</organism>
<feature type="domain" description="Nucleoporin Nup133/Nup155-like C-terminal" evidence="9">
    <location>
        <begin position="702"/>
        <end position="1324"/>
    </location>
</feature>
<dbReference type="SUPFAM" id="SSF117289">
    <property type="entry name" value="Nucleoporin domain"/>
    <property type="match status" value="1"/>
</dbReference>
<dbReference type="GO" id="GO:0031080">
    <property type="term" value="C:nuclear pore outer ring"/>
    <property type="evidence" value="ECO:0007669"/>
    <property type="project" value="TreeGrafter"/>
</dbReference>
<dbReference type="GO" id="GO:0006606">
    <property type="term" value="P:protein import into nucleus"/>
    <property type="evidence" value="ECO:0007669"/>
    <property type="project" value="TreeGrafter"/>
</dbReference>
<dbReference type="InterPro" id="IPR015943">
    <property type="entry name" value="WD40/YVTN_repeat-like_dom_sf"/>
</dbReference>
<dbReference type="OrthoDB" id="103454at2759"/>
<feature type="region of interest" description="Disordered" evidence="8">
    <location>
        <begin position="1"/>
        <end position="107"/>
    </location>
</feature>
<evidence type="ECO:0000313" key="12">
    <source>
        <dbReference type="Proteomes" id="UP000070133"/>
    </source>
</evidence>
<accession>A0A139HNV1</accession>
<evidence type="ECO:0000256" key="2">
    <source>
        <dbReference type="ARBA" id="ARBA00005569"/>
    </source>
</evidence>
<keyword evidence="7" id="KW-0539">Nucleus</keyword>
<feature type="compositionally biased region" description="Acidic residues" evidence="8">
    <location>
        <begin position="1380"/>
        <end position="1400"/>
    </location>
</feature>